<name>A0A4Q5LVH7_9BACT</name>
<dbReference type="GO" id="GO:0016301">
    <property type="term" value="F:kinase activity"/>
    <property type="evidence" value="ECO:0007669"/>
    <property type="project" value="UniProtKB-KW"/>
</dbReference>
<dbReference type="SUPFAM" id="SSF53067">
    <property type="entry name" value="Actin-like ATPase domain"/>
    <property type="match status" value="2"/>
</dbReference>
<reference evidence="6 7" key="1">
    <citation type="submission" date="2019-02" db="EMBL/GenBank/DDBJ databases">
        <title>Bacterial novel species Emticicia sp. 17J42-9 isolated from soil.</title>
        <authorList>
            <person name="Jung H.-Y."/>
        </authorList>
    </citation>
    <scope>NUCLEOTIDE SEQUENCE [LARGE SCALE GENOMIC DNA]</scope>
    <source>
        <strain evidence="6 7">17J42-9</strain>
    </source>
</reference>
<gene>
    <name evidence="6" type="ORF">EWM59_21815</name>
</gene>
<comment type="caution">
    <text evidence="6">The sequence shown here is derived from an EMBL/GenBank/DDBJ whole genome shotgun (WGS) entry which is preliminary data.</text>
</comment>
<keyword evidence="7" id="KW-1185">Reference proteome</keyword>
<dbReference type="GO" id="GO:0005975">
    <property type="term" value="P:carbohydrate metabolic process"/>
    <property type="evidence" value="ECO:0007669"/>
    <property type="project" value="InterPro"/>
</dbReference>
<evidence type="ECO:0000313" key="6">
    <source>
        <dbReference type="EMBL" id="RYU93463.1"/>
    </source>
</evidence>
<evidence type="ECO:0000313" key="7">
    <source>
        <dbReference type="Proteomes" id="UP000293162"/>
    </source>
</evidence>
<evidence type="ECO:0000256" key="1">
    <source>
        <dbReference type="ARBA" id="ARBA00009156"/>
    </source>
</evidence>
<dbReference type="InterPro" id="IPR043129">
    <property type="entry name" value="ATPase_NBD"/>
</dbReference>
<dbReference type="AlphaFoldDB" id="A0A4Q5LVH7"/>
<accession>A0A4Q5LVH7</accession>
<dbReference type="OrthoDB" id="9786272at2"/>
<proteinExistence type="inferred from homology"/>
<keyword evidence="2" id="KW-0808">Transferase</keyword>
<evidence type="ECO:0000259" key="4">
    <source>
        <dbReference type="Pfam" id="PF00370"/>
    </source>
</evidence>
<organism evidence="6 7">
    <name type="scientific">Emticicia agri</name>
    <dbReference type="NCBI Taxonomy" id="2492393"/>
    <lineage>
        <taxon>Bacteria</taxon>
        <taxon>Pseudomonadati</taxon>
        <taxon>Bacteroidota</taxon>
        <taxon>Cytophagia</taxon>
        <taxon>Cytophagales</taxon>
        <taxon>Leadbetterellaceae</taxon>
        <taxon>Emticicia</taxon>
    </lineage>
</organism>
<dbReference type="Proteomes" id="UP000293162">
    <property type="component" value="Unassembled WGS sequence"/>
</dbReference>
<dbReference type="Gene3D" id="3.30.420.40">
    <property type="match status" value="2"/>
</dbReference>
<evidence type="ECO:0000259" key="5">
    <source>
        <dbReference type="Pfam" id="PF21546"/>
    </source>
</evidence>
<dbReference type="InterPro" id="IPR050406">
    <property type="entry name" value="FGGY_Carb_Kinase"/>
</dbReference>
<evidence type="ECO:0000256" key="3">
    <source>
        <dbReference type="ARBA" id="ARBA00022777"/>
    </source>
</evidence>
<protein>
    <submittedName>
        <fullName evidence="6">Carbohydrate kinase</fullName>
    </submittedName>
</protein>
<dbReference type="PANTHER" id="PTHR43095">
    <property type="entry name" value="SUGAR KINASE"/>
    <property type="match status" value="1"/>
</dbReference>
<feature type="domain" description="Carbohydrate kinase FGGY N-terminal" evidence="4">
    <location>
        <begin position="12"/>
        <end position="197"/>
    </location>
</feature>
<keyword evidence="3 6" id="KW-0418">Kinase</keyword>
<dbReference type="InterPro" id="IPR018484">
    <property type="entry name" value="FGGY_N"/>
</dbReference>
<sequence length="455" mass="52123">MTQKKTSTPVCAVFDIGKTNKKLLVFDQNYQVLKEIQEQLEERLDDDGYPSDDLLQLTNWIKNSFQTLAEETDFEIKGLNFSAYGASLVHLGANGKPVAALYNYLKNFPKPLYKEFIEKYGKDIFRETASPDLGMLNSGLQLYWLKKEKPAVFHQIRHSLHLPQYCSFLFSNQPVSEITSVGCHTLLWDFDKNDYHHWVEAEHLHAIQQKPMFSNSVFTDTATARAIGIGIHDSSSALVPYLKSFDEKFILLSTGTWAISLNPFSDEPLTASQLAKDCLCFLNFEGKPVKASRIFAGNEHERQTKHLADYFNVKVDYFKQVKFDRDLIMFLRNKYKQATPDTADVLLDCPFVERNINLFKSYEEAYHQFMLDLVAQQIASLKLAIGRTNVKKIFVDGGFSKNEIFMHLMADAFFNKQVFASEIAQASALGAALVIHEHWNSEPIPEQIISLKRYY</sequence>
<dbReference type="CDD" id="cd07772">
    <property type="entry name" value="ASKHA_NBD_FGGY_NaCK-like"/>
    <property type="match status" value="1"/>
</dbReference>
<evidence type="ECO:0000256" key="2">
    <source>
        <dbReference type="ARBA" id="ARBA00022679"/>
    </source>
</evidence>
<dbReference type="PANTHER" id="PTHR43095:SF2">
    <property type="entry name" value="GLUCONOKINASE"/>
    <property type="match status" value="1"/>
</dbReference>
<dbReference type="RefSeq" id="WP_130023377.1">
    <property type="nucleotide sequence ID" value="NZ_SEWF01000044.1"/>
</dbReference>
<comment type="similarity">
    <text evidence="1">Belongs to the FGGY kinase family.</text>
</comment>
<dbReference type="InterPro" id="IPR049382">
    <property type="entry name" value="FGGY_C_2"/>
</dbReference>
<feature type="domain" description="Carbohydrate kinase FGGY C-terminal" evidence="5">
    <location>
        <begin position="247"/>
        <end position="437"/>
    </location>
</feature>
<dbReference type="EMBL" id="SEWF01000044">
    <property type="protein sequence ID" value="RYU93463.1"/>
    <property type="molecule type" value="Genomic_DNA"/>
</dbReference>
<dbReference type="Pfam" id="PF00370">
    <property type="entry name" value="FGGY_N"/>
    <property type="match status" value="1"/>
</dbReference>
<dbReference type="Pfam" id="PF21546">
    <property type="entry name" value="FGGY_C_2"/>
    <property type="match status" value="1"/>
</dbReference>